<keyword evidence="3" id="KW-1185">Reference proteome</keyword>
<sequence>MTTAQPTLQQPRPSSPLQWAASLNPKWLITILITLILVVAQVSVDLLSDIWILPAALGAAVLTESVLSLALRGHLVSIQSAYISGISMTILTKPQQGLIWPFVLGAAISIASKYALTYRGRHLWNPTNFGISIMLLLAPGSVAVLSTQFDNSIWPLLVIWTVGLLVASRAKILHVTGAYLASFVALAGMRALLTGDSFVTELAPVTGPMYQLFLFFMITDPPTTVSTKRGRIAVAITIAVVECGIRLLDELPVETPLHVLLQAPPIFALAIVGPIAKVIDLRRKA</sequence>
<organism evidence="2 3">
    <name type="scientific">Engelhardtia mirabilis</name>
    <dbReference type="NCBI Taxonomy" id="2528011"/>
    <lineage>
        <taxon>Bacteria</taxon>
        <taxon>Pseudomonadati</taxon>
        <taxon>Planctomycetota</taxon>
        <taxon>Planctomycetia</taxon>
        <taxon>Planctomycetia incertae sedis</taxon>
        <taxon>Engelhardtia</taxon>
    </lineage>
</organism>
<feature type="transmembrane region" description="Helical" evidence="1">
    <location>
        <begin position="175"/>
        <end position="193"/>
    </location>
</feature>
<proteinExistence type="predicted"/>
<protein>
    <submittedName>
        <fullName evidence="2">NQR2, RnfD, RnfE family</fullName>
    </submittedName>
</protein>
<evidence type="ECO:0000313" key="3">
    <source>
        <dbReference type="Proteomes" id="UP000316921"/>
    </source>
</evidence>
<keyword evidence="1" id="KW-0472">Membrane</keyword>
<feature type="transmembrane region" description="Helical" evidence="1">
    <location>
        <begin position="128"/>
        <end position="146"/>
    </location>
</feature>
<accession>A0A518BRW6</accession>
<dbReference type="AlphaFoldDB" id="A0A518BRW6"/>
<keyword evidence="1" id="KW-1133">Transmembrane helix</keyword>
<name>A0A518BRW6_9BACT</name>
<feature type="transmembrane region" description="Helical" evidence="1">
    <location>
        <begin position="98"/>
        <end position="116"/>
    </location>
</feature>
<evidence type="ECO:0000313" key="2">
    <source>
        <dbReference type="EMBL" id="QDU69715.1"/>
    </source>
</evidence>
<evidence type="ECO:0000256" key="1">
    <source>
        <dbReference type="SAM" id="Phobius"/>
    </source>
</evidence>
<dbReference type="Proteomes" id="UP000316921">
    <property type="component" value="Chromosome"/>
</dbReference>
<dbReference type="KEGG" id="pbap:Pla133_48360"/>
<feature type="transmembrane region" description="Helical" evidence="1">
    <location>
        <begin position="27"/>
        <end position="44"/>
    </location>
</feature>
<gene>
    <name evidence="2" type="ORF">Pla133_48360</name>
</gene>
<reference evidence="2 3" key="1">
    <citation type="submission" date="2019-02" db="EMBL/GenBank/DDBJ databases">
        <title>Deep-cultivation of Planctomycetes and their phenomic and genomic characterization uncovers novel biology.</title>
        <authorList>
            <person name="Wiegand S."/>
            <person name="Jogler M."/>
            <person name="Boedeker C."/>
            <person name="Pinto D."/>
            <person name="Vollmers J."/>
            <person name="Rivas-Marin E."/>
            <person name="Kohn T."/>
            <person name="Peeters S.H."/>
            <person name="Heuer A."/>
            <person name="Rast P."/>
            <person name="Oberbeckmann S."/>
            <person name="Bunk B."/>
            <person name="Jeske O."/>
            <person name="Meyerdierks A."/>
            <person name="Storesund J.E."/>
            <person name="Kallscheuer N."/>
            <person name="Luecker S."/>
            <person name="Lage O.M."/>
            <person name="Pohl T."/>
            <person name="Merkel B.J."/>
            <person name="Hornburger P."/>
            <person name="Mueller R.-W."/>
            <person name="Bruemmer F."/>
            <person name="Labrenz M."/>
            <person name="Spormann A.M."/>
            <person name="Op den Camp H."/>
            <person name="Overmann J."/>
            <person name="Amann R."/>
            <person name="Jetten M.S.M."/>
            <person name="Mascher T."/>
            <person name="Medema M.H."/>
            <person name="Devos D.P."/>
            <person name="Kaster A.-K."/>
            <person name="Ovreas L."/>
            <person name="Rohde M."/>
            <person name="Galperin M.Y."/>
            <person name="Jogler C."/>
        </authorList>
    </citation>
    <scope>NUCLEOTIDE SEQUENCE [LARGE SCALE GENOMIC DNA]</scope>
    <source>
        <strain evidence="2 3">Pla133</strain>
    </source>
</reference>
<feature type="transmembrane region" description="Helical" evidence="1">
    <location>
        <begin position="152"/>
        <end position="168"/>
    </location>
</feature>
<keyword evidence="1" id="KW-0812">Transmembrane</keyword>
<dbReference type="RefSeq" id="WP_145069871.1">
    <property type="nucleotide sequence ID" value="NZ_CP036287.1"/>
</dbReference>
<feature type="transmembrane region" description="Helical" evidence="1">
    <location>
        <begin position="260"/>
        <end position="279"/>
    </location>
</feature>
<dbReference type="EMBL" id="CP036287">
    <property type="protein sequence ID" value="QDU69715.1"/>
    <property type="molecule type" value="Genomic_DNA"/>
</dbReference>